<name>A0A140E7P7_9GAMM</name>
<proteinExistence type="predicted"/>
<protein>
    <submittedName>
        <fullName evidence="2">Uncharacterized protein</fullName>
    </submittedName>
</protein>
<dbReference type="STRING" id="1538553.JT25_008915"/>
<sequence length="105" mass="12153">MGKLETFRRPSVENFQRRLTQHERQEAMFKVATLLKVDGILFISLRHGPIPANRRMFQVSAKETVQLAEREGLTNTLNVEVQSTQLINRQVGVTWSWHAFSKSET</sequence>
<dbReference type="EMBL" id="CP014476">
    <property type="protein sequence ID" value="AMK76608.1"/>
    <property type="molecule type" value="Genomic_DNA"/>
</dbReference>
<reference evidence="2 3" key="1">
    <citation type="journal article" date="2015" name="Environ. Microbiol.">
        <title>Methane oxidation coupled to nitrate reduction under hypoxia by the Gammaproteobacterium Methylomonas denitrificans, sp. nov. type strain FJG1.</title>
        <authorList>
            <person name="Kits K.D."/>
            <person name="Klotz M.G."/>
            <person name="Stein L.Y."/>
        </authorList>
    </citation>
    <scope>NUCLEOTIDE SEQUENCE [LARGE SCALE GENOMIC DNA]</scope>
    <source>
        <strain evidence="2 3">FJG1</strain>
    </source>
</reference>
<dbReference type="KEGG" id="mdn:JT25_008915"/>
<keyword evidence="3" id="KW-1185">Reference proteome</keyword>
<dbReference type="AlphaFoldDB" id="A0A140E7P7"/>
<organism evidence="2 3">
    <name type="scientific">Methylomonas denitrificans</name>
    <dbReference type="NCBI Taxonomy" id="1538553"/>
    <lineage>
        <taxon>Bacteria</taxon>
        <taxon>Pseudomonadati</taxon>
        <taxon>Pseudomonadota</taxon>
        <taxon>Gammaproteobacteria</taxon>
        <taxon>Methylococcales</taxon>
        <taxon>Methylococcaceae</taxon>
        <taxon>Methylomonas</taxon>
    </lineage>
</organism>
<reference evidence="2" key="2">
    <citation type="submission" date="2016-02" db="EMBL/GenBank/DDBJ databases">
        <authorList>
            <person name="Wen L."/>
            <person name="He K."/>
            <person name="Yang H."/>
        </authorList>
    </citation>
    <scope>NUCLEOTIDE SEQUENCE</scope>
    <source>
        <strain evidence="2">FJG1</strain>
    </source>
</reference>
<evidence type="ECO:0000313" key="3">
    <source>
        <dbReference type="Proteomes" id="UP000030512"/>
    </source>
</evidence>
<evidence type="ECO:0000313" key="1">
    <source>
        <dbReference type="EMBL" id="AMK76608.1"/>
    </source>
</evidence>
<dbReference type="KEGG" id="mdn:JT25_023540"/>
<dbReference type="EMBL" id="CP014476">
    <property type="protein sequence ID" value="AMK79421.1"/>
    <property type="molecule type" value="Genomic_DNA"/>
</dbReference>
<gene>
    <name evidence="1" type="ORF">JT25_008915</name>
    <name evidence="2" type="ORF">JT25_023540</name>
</gene>
<evidence type="ECO:0000313" key="2">
    <source>
        <dbReference type="EMBL" id="AMK79421.1"/>
    </source>
</evidence>
<accession>A0A140E7P7</accession>
<dbReference type="RefSeq" id="WP_062328305.1">
    <property type="nucleotide sequence ID" value="NZ_CP014476.1"/>
</dbReference>
<dbReference type="OrthoDB" id="7348755at2"/>
<dbReference type="Proteomes" id="UP000030512">
    <property type="component" value="Chromosome"/>
</dbReference>